<keyword evidence="1" id="KW-0175">Coiled coil</keyword>
<reference evidence="2 3" key="1">
    <citation type="submission" date="2022-05" db="EMBL/GenBank/DDBJ databases">
        <title>A multi-omics perspective on studying reproductive biology in Daphnia sinensis.</title>
        <authorList>
            <person name="Jia J."/>
        </authorList>
    </citation>
    <scope>NUCLEOTIDE SEQUENCE [LARGE SCALE GENOMIC DNA]</scope>
    <source>
        <strain evidence="2 3">WSL</strain>
    </source>
</reference>
<dbReference type="Proteomes" id="UP000820818">
    <property type="component" value="Linkage Group LG5"/>
</dbReference>
<sequence>MKLLHFGSNFQLIFVLSITRSQPDKMLSKLQGTIVALVCSFTSSVSATNVQHSQMHAYLPLYSGQAFNPAHFPLMLPPATSPQSPISEGVLRSKGLGLIDLILLKQLTSRISQLEETAKNVMSSNSQLEGTVDNLTISNNQLEDFFLLNQP</sequence>
<proteinExistence type="predicted"/>
<dbReference type="EMBL" id="WJBH02000005">
    <property type="protein sequence ID" value="KAI9557790.1"/>
    <property type="molecule type" value="Genomic_DNA"/>
</dbReference>
<keyword evidence="3" id="KW-1185">Reference proteome</keyword>
<accession>A0AAD5PWF0</accession>
<comment type="caution">
    <text evidence="2">The sequence shown here is derived from an EMBL/GenBank/DDBJ whole genome shotgun (WGS) entry which is preliminary data.</text>
</comment>
<dbReference type="AlphaFoldDB" id="A0AAD5PWF0"/>
<organism evidence="2 3">
    <name type="scientific">Daphnia sinensis</name>
    <dbReference type="NCBI Taxonomy" id="1820382"/>
    <lineage>
        <taxon>Eukaryota</taxon>
        <taxon>Metazoa</taxon>
        <taxon>Ecdysozoa</taxon>
        <taxon>Arthropoda</taxon>
        <taxon>Crustacea</taxon>
        <taxon>Branchiopoda</taxon>
        <taxon>Diplostraca</taxon>
        <taxon>Cladocera</taxon>
        <taxon>Anomopoda</taxon>
        <taxon>Daphniidae</taxon>
        <taxon>Daphnia</taxon>
        <taxon>Daphnia similis group</taxon>
    </lineage>
</organism>
<name>A0AAD5PWF0_9CRUS</name>
<evidence type="ECO:0000313" key="3">
    <source>
        <dbReference type="Proteomes" id="UP000820818"/>
    </source>
</evidence>
<feature type="coiled-coil region" evidence="1">
    <location>
        <begin position="104"/>
        <end position="131"/>
    </location>
</feature>
<gene>
    <name evidence="2" type="ORF">GHT06_014539</name>
</gene>
<evidence type="ECO:0000256" key="1">
    <source>
        <dbReference type="SAM" id="Coils"/>
    </source>
</evidence>
<evidence type="ECO:0000313" key="2">
    <source>
        <dbReference type="EMBL" id="KAI9557790.1"/>
    </source>
</evidence>
<protein>
    <submittedName>
        <fullName evidence="2">Uncharacterized protein</fullName>
    </submittedName>
</protein>